<keyword evidence="1" id="KW-0472">Membrane</keyword>
<accession>A0A4U7AUP2</accession>
<comment type="caution">
    <text evidence="2">The sequence shown here is derived from an EMBL/GenBank/DDBJ whole genome shotgun (WGS) entry which is preliminary data.</text>
</comment>
<keyword evidence="1" id="KW-1133">Transmembrane helix</keyword>
<protein>
    <recommendedName>
        <fullName evidence="4">Major facilitator superfamily (MFS) profile domain-containing protein</fullName>
    </recommendedName>
</protein>
<dbReference type="SUPFAM" id="SSF103473">
    <property type="entry name" value="MFS general substrate transporter"/>
    <property type="match status" value="1"/>
</dbReference>
<evidence type="ECO:0000313" key="3">
    <source>
        <dbReference type="Proteomes" id="UP000308133"/>
    </source>
</evidence>
<dbReference type="InterPro" id="IPR036259">
    <property type="entry name" value="MFS_trans_sf"/>
</dbReference>
<evidence type="ECO:0000256" key="1">
    <source>
        <dbReference type="SAM" id="Phobius"/>
    </source>
</evidence>
<evidence type="ECO:0008006" key="4">
    <source>
        <dbReference type="Google" id="ProtNLM"/>
    </source>
</evidence>
<sequence length="138" mass="14730">MGLGVLEHNKLAHVPGTVLLNDEGSSGEELTAGLKHGTGKDSHIKKEIIVLILCFGRSTSQCLLLLYCPTDQYRPSTVVLVSGYNLLIAGASGPFICAFSRKYGKRPVYLASTLFCIIGTAVGQARISYNYLLAAGII</sequence>
<feature type="transmembrane region" description="Helical" evidence="1">
    <location>
        <begin position="48"/>
        <end position="67"/>
    </location>
</feature>
<evidence type="ECO:0000313" key="2">
    <source>
        <dbReference type="EMBL" id="TKX20146.1"/>
    </source>
</evidence>
<reference evidence="2 3" key="1">
    <citation type="submission" date="2018-02" db="EMBL/GenBank/DDBJ databases">
        <title>Draft genome sequences of Elsinoe sp., causing black scab on jojoba.</title>
        <authorList>
            <person name="Stodart B."/>
            <person name="Jeffress S."/>
            <person name="Ash G."/>
            <person name="Arun Chinnappa K."/>
        </authorList>
    </citation>
    <scope>NUCLEOTIDE SEQUENCE [LARGE SCALE GENOMIC DNA]</scope>
    <source>
        <strain evidence="2 3">Hillstone_2</strain>
    </source>
</reference>
<proteinExistence type="predicted"/>
<dbReference type="Proteomes" id="UP000308133">
    <property type="component" value="Unassembled WGS sequence"/>
</dbReference>
<name>A0A4U7AUP2_9PEZI</name>
<feature type="transmembrane region" description="Helical" evidence="1">
    <location>
        <begin position="79"/>
        <end position="99"/>
    </location>
</feature>
<keyword evidence="1" id="KW-0812">Transmembrane</keyword>
<gene>
    <name evidence="2" type="ORF">C1H76_7647</name>
</gene>
<dbReference type="AlphaFoldDB" id="A0A4U7AUP2"/>
<feature type="transmembrane region" description="Helical" evidence="1">
    <location>
        <begin position="108"/>
        <end position="127"/>
    </location>
</feature>
<organism evidence="2 3">
    <name type="scientific">Elsinoe australis</name>
    <dbReference type="NCBI Taxonomy" id="40998"/>
    <lineage>
        <taxon>Eukaryota</taxon>
        <taxon>Fungi</taxon>
        <taxon>Dikarya</taxon>
        <taxon>Ascomycota</taxon>
        <taxon>Pezizomycotina</taxon>
        <taxon>Dothideomycetes</taxon>
        <taxon>Dothideomycetidae</taxon>
        <taxon>Myriangiales</taxon>
        <taxon>Elsinoaceae</taxon>
        <taxon>Elsinoe</taxon>
    </lineage>
</organism>
<dbReference type="EMBL" id="PTQR01000100">
    <property type="protein sequence ID" value="TKX20146.1"/>
    <property type="molecule type" value="Genomic_DNA"/>
</dbReference>